<protein>
    <recommendedName>
        <fullName evidence="5">Protein kinase domain-containing protein</fullName>
    </recommendedName>
</protein>
<dbReference type="GO" id="GO:0004674">
    <property type="term" value="F:protein serine/threonine kinase activity"/>
    <property type="evidence" value="ECO:0007669"/>
    <property type="project" value="TreeGrafter"/>
</dbReference>
<keyword evidence="1 3" id="KW-0547">Nucleotide-binding</keyword>
<name>A0A067M664_BOTB1</name>
<evidence type="ECO:0000313" key="6">
    <source>
        <dbReference type="EMBL" id="KDQ10200.1"/>
    </source>
</evidence>
<dbReference type="EMBL" id="KL198070">
    <property type="protein sequence ID" value="KDQ10200.1"/>
    <property type="molecule type" value="Genomic_DNA"/>
</dbReference>
<evidence type="ECO:0000256" key="3">
    <source>
        <dbReference type="PROSITE-ProRule" id="PRU10141"/>
    </source>
</evidence>
<dbReference type="Gene3D" id="1.10.510.10">
    <property type="entry name" value="Transferase(Phosphotransferase) domain 1"/>
    <property type="match status" value="2"/>
</dbReference>
<dbReference type="InParanoid" id="A0A067M664"/>
<dbReference type="STRING" id="930990.A0A067M664"/>
<dbReference type="PROSITE" id="PS50011">
    <property type="entry name" value="PROTEIN_KINASE_DOM"/>
    <property type="match status" value="2"/>
</dbReference>
<proteinExistence type="predicted"/>
<evidence type="ECO:0000256" key="2">
    <source>
        <dbReference type="ARBA" id="ARBA00022840"/>
    </source>
</evidence>
<gene>
    <name evidence="6" type="ORF">BOTBODRAFT_36475</name>
</gene>
<dbReference type="PANTHER" id="PTHR44329">
    <property type="entry name" value="SERINE/THREONINE-PROTEIN KINASE TNNI3K-RELATED"/>
    <property type="match status" value="1"/>
</dbReference>
<dbReference type="AlphaFoldDB" id="A0A067M664"/>
<dbReference type="SMART" id="SM00220">
    <property type="entry name" value="S_TKc"/>
    <property type="match status" value="2"/>
</dbReference>
<dbReference type="InterPro" id="IPR017441">
    <property type="entry name" value="Protein_kinase_ATP_BS"/>
</dbReference>
<dbReference type="Pfam" id="PF00069">
    <property type="entry name" value="Pkinase"/>
    <property type="match status" value="2"/>
</dbReference>
<feature type="region of interest" description="Disordered" evidence="4">
    <location>
        <begin position="382"/>
        <end position="406"/>
    </location>
</feature>
<organism evidence="6 7">
    <name type="scientific">Botryobasidium botryosum (strain FD-172 SS1)</name>
    <dbReference type="NCBI Taxonomy" id="930990"/>
    <lineage>
        <taxon>Eukaryota</taxon>
        <taxon>Fungi</taxon>
        <taxon>Dikarya</taxon>
        <taxon>Basidiomycota</taxon>
        <taxon>Agaricomycotina</taxon>
        <taxon>Agaricomycetes</taxon>
        <taxon>Cantharellales</taxon>
        <taxon>Botryobasidiaceae</taxon>
        <taxon>Botryobasidium</taxon>
    </lineage>
</organism>
<dbReference type="InterPro" id="IPR011009">
    <property type="entry name" value="Kinase-like_dom_sf"/>
</dbReference>
<accession>A0A067M664</accession>
<dbReference type="PANTHER" id="PTHR44329:SF214">
    <property type="entry name" value="PROTEIN KINASE DOMAIN-CONTAINING PROTEIN"/>
    <property type="match status" value="1"/>
</dbReference>
<evidence type="ECO:0000256" key="1">
    <source>
        <dbReference type="ARBA" id="ARBA00022741"/>
    </source>
</evidence>
<evidence type="ECO:0000259" key="5">
    <source>
        <dbReference type="PROSITE" id="PS50011"/>
    </source>
</evidence>
<reference evidence="7" key="1">
    <citation type="journal article" date="2014" name="Proc. Natl. Acad. Sci. U.S.A.">
        <title>Extensive sampling of basidiomycete genomes demonstrates inadequacy of the white-rot/brown-rot paradigm for wood decay fungi.</title>
        <authorList>
            <person name="Riley R."/>
            <person name="Salamov A.A."/>
            <person name="Brown D.W."/>
            <person name="Nagy L.G."/>
            <person name="Floudas D."/>
            <person name="Held B.W."/>
            <person name="Levasseur A."/>
            <person name="Lombard V."/>
            <person name="Morin E."/>
            <person name="Otillar R."/>
            <person name="Lindquist E.A."/>
            <person name="Sun H."/>
            <person name="LaButti K.M."/>
            <person name="Schmutz J."/>
            <person name="Jabbour D."/>
            <person name="Luo H."/>
            <person name="Baker S.E."/>
            <person name="Pisabarro A.G."/>
            <person name="Walton J.D."/>
            <person name="Blanchette R.A."/>
            <person name="Henrissat B."/>
            <person name="Martin F."/>
            <person name="Cullen D."/>
            <person name="Hibbett D.S."/>
            <person name="Grigoriev I.V."/>
        </authorList>
    </citation>
    <scope>NUCLEOTIDE SEQUENCE [LARGE SCALE GENOMIC DNA]</scope>
    <source>
        <strain evidence="7">FD-172 SS1</strain>
    </source>
</reference>
<dbReference type="PROSITE" id="PS00108">
    <property type="entry name" value="PROTEIN_KINASE_ST"/>
    <property type="match status" value="1"/>
</dbReference>
<evidence type="ECO:0000313" key="7">
    <source>
        <dbReference type="Proteomes" id="UP000027195"/>
    </source>
</evidence>
<feature type="binding site" evidence="3">
    <location>
        <position position="513"/>
    </location>
    <ligand>
        <name>ATP</name>
        <dbReference type="ChEBI" id="CHEBI:30616"/>
    </ligand>
</feature>
<sequence>MSNLAETSSILEENEARMKELRQLISSGPLYNRDQLLDELSYLYDQTKIYPSDPTLYEWEVVKTDEIPIARGGFNNLFRGLFLGRHRVAMKCSRTDRDIPDHVASRRAEREMKVWKRLRHPHVLPFIGSVTLGSPSRLYMVSPWMDNGDLGNYLKTHPDADCALLLSQIISGIEYLHTSVPPIVHGNLKSKSILVSKSGEACLGSLHLSEVLPDLGEDSERRTNGNSTVWKFAGNPKWQAPELWDDDGQRTTSSDMFAFGRVMFEVYMRDFPFAQIHDARIIDVVSSGKQPPRSQEAEAEARARGFDDEMLQHMDWCCSFKPHDRPRASDIANFFKSVLETRRYLGLNPKQSSDRFKYATKNTTKTSYVFVSDLDILKSSDSVENSTGSTTKATASNPDALDDEGHNTLGHGLQLGDINAVKMLVNAGAILPEKIPLTQNVKALVCYLQEEALFSPEIATIVHQLCSASGYKPPALAIDLSGVVRLGTQPLGRGGFGECWQGLLQGKYKVAMKCSHRDIPQESILRQARREATVWQRLHHLNILPFLGLTTLDSVTYLVSPWMENGDLLIYVRKNPHADCLKLLLQVAKGVEYLHTFDPVVVHGDLKAANILITSNGEVQIADFGLAHGLVEGGSGSDNYSTAWKYGGNVRWQAPEIMGATTDEEAKRTTRSDMFAFGRVITEAYTQDVPFADLSAPLAVATWVVSGKLPTRPTDASVIARGLDDQMWGLVKECCRKYPFSRITAKDAVRRLRTALEVRDNAKRPFLSRVFS</sequence>
<keyword evidence="2 3" id="KW-0067">ATP-binding</keyword>
<evidence type="ECO:0000256" key="4">
    <source>
        <dbReference type="SAM" id="MobiDB-lite"/>
    </source>
</evidence>
<dbReference type="SUPFAM" id="SSF56112">
    <property type="entry name" value="Protein kinase-like (PK-like)"/>
    <property type="match status" value="2"/>
</dbReference>
<dbReference type="Proteomes" id="UP000027195">
    <property type="component" value="Unassembled WGS sequence"/>
</dbReference>
<dbReference type="InterPro" id="IPR008271">
    <property type="entry name" value="Ser/Thr_kinase_AS"/>
</dbReference>
<feature type="compositionally biased region" description="Polar residues" evidence="4">
    <location>
        <begin position="382"/>
        <end position="397"/>
    </location>
</feature>
<feature type="domain" description="Protein kinase" evidence="5">
    <location>
        <begin position="485"/>
        <end position="767"/>
    </location>
</feature>
<dbReference type="HOGENOM" id="CLU_362076_0_0_1"/>
<dbReference type="InterPro" id="IPR051681">
    <property type="entry name" value="Ser/Thr_Kinases-Pseudokinases"/>
</dbReference>
<dbReference type="OrthoDB" id="4062651at2759"/>
<keyword evidence="7" id="KW-1185">Reference proteome</keyword>
<dbReference type="InterPro" id="IPR000719">
    <property type="entry name" value="Prot_kinase_dom"/>
</dbReference>
<feature type="domain" description="Protein kinase" evidence="5">
    <location>
        <begin position="63"/>
        <end position="339"/>
    </location>
</feature>
<dbReference type="GO" id="GO:0005524">
    <property type="term" value="F:ATP binding"/>
    <property type="evidence" value="ECO:0007669"/>
    <property type="project" value="UniProtKB-UniRule"/>
</dbReference>
<dbReference type="PROSITE" id="PS00107">
    <property type="entry name" value="PROTEIN_KINASE_ATP"/>
    <property type="match status" value="1"/>
</dbReference>